<evidence type="ECO:0000313" key="1">
    <source>
        <dbReference type="EMBL" id="VDI14651.1"/>
    </source>
</evidence>
<protein>
    <submittedName>
        <fullName evidence="1">Uncharacterized protein</fullName>
    </submittedName>
</protein>
<feature type="non-terminal residue" evidence="1">
    <location>
        <position position="50"/>
    </location>
</feature>
<name>A0A8B6D6K7_MYTGA</name>
<dbReference type="EMBL" id="UYJE01002892">
    <property type="protein sequence ID" value="VDI14651.1"/>
    <property type="molecule type" value="Genomic_DNA"/>
</dbReference>
<reference evidence="1" key="1">
    <citation type="submission" date="2018-11" db="EMBL/GenBank/DDBJ databases">
        <authorList>
            <person name="Alioto T."/>
            <person name="Alioto T."/>
        </authorList>
    </citation>
    <scope>NUCLEOTIDE SEQUENCE</scope>
</reference>
<organism evidence="1 2">
    <name type="scientific">Mytilus galloprovincialis</name>
    <name type="common">Mediterranean mussel</name>
    <dbReference type="NCBI Taxonomy" id="29158"/>
    <lineage>
        <taxon>Eukaryota</taxon>
        <taxon>Metazoa</taxon>
        <taxon>Spiralia</taxon>
        <taxon>Lophotrochozoa</taxon>
        <taxon>Mollusca</taxon>
        <taxon>Bivalvia</taxon>
        <taxon>Autobranchia</taxon>
        <taxon>Pteriomorphia</taxon>
        <taxon>Mytilida</taxon>
        <taxon>Mytiloidea</taxon>
        <taxon>Mytilidae</taxon>
        <taxon>Mytilinae</taxon>
        <taxon>Mytilus</taxon>
    </lineage>
</organism>
<keyword evidence="2" id="KW-1185">Reference proteome</keyword>
<feature type="non-terminal residue" evidence="1">
    <location>
        <position position="1"/>
    </location>
</feature>
<comment type="caution">
    <text evidence="1">The sequence shown here is derived from an EMBL/GenBank/DDBJ whole genome shotgun (WGS) entry which is preliminary data.</text>
</comment>
<proteinExistence type="predicted"/>
<dbReference type="Proteomes" id="UP000596742">
    <property type="component" value="Unassembled WGS sequence"/>
</dbReference>
<gene>
    <name evidence="1" type="ORF">MGAL_10B084387</name>
</gene>
<dbReference type="AlphaFoldDB" id="A0A8B6D6K7"/>
<sequence length="50" mass="5839">YRIKKILLRKRGVSVMRMIHIHRAFECIEVVSSILTKRTSTLTTVKIKAI</sequence>
<accession>A0A8B6D6K7</accession>
<evidence type="ECO:0000313" key="2">
    <source>
        <dbReference type="Proteomes" id="UP000596742"/>
    </source>
</evidence>